<keyword evidence="2" id="KW-1133">Transmembrane helix</keyword>
<evidence type="ECO:0000313" key="3">
    <source>
        <dbReference type="EMBL" id="RPA91480.1"/>
    </source>
</evidence>
<name>A0A3N4J4V6_9PEZI</name>
<keyword evidence="2" id="KW-0812">Transmembrane</keyword>
<gene>
    <name evidence="3" type="ORF">L873DRAFT_1819300</name>
</gene>
<proteinExistence type="predicted"/>
<sequence length="354" mass="39970">MENSVIPWPWVITQVVSHLLLALSYAYIITRNSIQVRIYGGWLCFLCTGSVGLLVVGGSEYFSTLLDHMGFPLCKAHAWALVCNIGVFSCVHSIYIIVSAEWQLYSDGPPPHSSFSVPEELDRGNYTVDLVLKLEDHRTRFTNSRRREEDYRINAGELPPFRRAMGEDVDDPELDWYEDGDDEMGVSLEDDALPNPDFWSFTPPIVRPRTEYSRSSRGGSGGASQIDMRPRIRPENLYRRPVSVPGFPRQGLTKMRPTTPTTPRPQPDLREQASREGRTSAQRDRDSEERDGTVSPNTASNYPFYARYVRNRLFSPQLSVRVAASTRILPEPSPLMLAADRGSLTLDIGDDEVL</sequence>
<dbReference type="Proteomes" id="UP000276215">
    <property type="component" value="Unassembled WGS sequence"/>
</dbReference>
<dbReference type="OrthoDB" id="10496550at2759"/>
<keyword evidence="2" id="KW-0472">Membrane</keyword>
<keyword evidence="4" id="KW-1185">Reference proteome</keyword>
<feature type="compositionally biased region" description="Basic and acidic residues" evidence="1">
    <location>
        <begin position="267"/>
        <end position="292"/>
    </location>
</feature>
<evidence type="ECO:0000256" key="1">
    <source>
        <dbReference type="SAM" id="MobiDB-lite"/>
    </source>
</evidence>
<feature type="transmembrane region" description="Helical" evidence="2">
    <location>
        <begin position="78"/>
        <end position="98"/>
    </location>
</feature>
<reference evidence="3 4" key="1">
    <citation type="journal article" date="2018" name="Nat. Ecol. Evol.">
        <title>Pezizomycetes genomes reveal the molecular basis of ectomycorrhizal truffle lifestyle.</title>
        <authorList>
            <person name="Murat C."/>
            <person name="Payen T."/>
            <person name="Noel B."/>
            <person name="Kuo A."/>
            <person name="Morin E."/>
            <person name="Chen J."/>
            <person name="Kohler A."/>
            <person name="Krizsan K."/>
            <person name="Balestrini R."/>
            <person name="Da Silva C."/>
            <person name="Montanini B."/>
            <person name="Hainaut M."/>
            <person name="Levati E."/>
            <person name="Barry K.W."/>
            <person name="Belfiori B."/>
            <person name="Cichocki N."/>
            <person name="Clum A."/>
            <person name="Dockter R.B."/>
            <person name="Fauchery L."/>
            <person name="Guy J."/>
            <person name="Iotti M."/>
            <person name="Le Tacon F."/>
            <person name="Lindquist E.A."/>
            <person name="Lipzen A."/>
            <person name="Malagnac F."/>
            <person name="Mello A."/>
            <person name="Molinier V."/>
            <person name="Miyauchi S."/>
            <person name="Poulain J."/>
            <person name="Riccioni C."/>
            <person name="Rubini A."/>
            <person name="Sitrit Y."/>
            <person name="Splivallo R."/>
            <person name="Traeger S."/>
            <person name="Wang M."/>
            <person name="Zifcakova L."/>
            <person name="Wipf D."/>
            <person name="Zambonelli A."/>
            <person name="Paolocci F."/>
            <person name="Nowrousian M."/>
            <person name="Ottonello S."/>
            <person name="Baldrian P."/>
            <person name="Spatafora J.W."/>
            <person name="Henrissat B."/>
            <person name="Nagy L.G."/>
            <person name="Aury J.M."/>
            <person name="Wincker P."/>
            <person name="Grigoriev I.V."/>
            <person name="Bonfante P."/>
            <person name="Martin F.M."/>
        </authorList>
    </citation>
    <scope>NUCLEOTIDE SEQUENCE [LARGE SCALE GENOMIC DNA]</scope>
    <source>
        <strain evidence="3 4">120613-1</strain>
    </source>
</reference>
<dbReference type="AlphaFoldDB" id="A0A3N4J4V6"/>
<feature type="transmembrane region" description="Helical" evidence="2">
    <location>
        <begin position="39"/>
        <end position="58"/>
    </location>
</feature>
<evidence type="ECO:0000313" key="4">
    <source>
        <dbReference type="Proteomes" id="UP000276215"/>
    </source>
</evidence>
<evidence type="ECO:0000256" key="2">
    <source>
        <dbReference type="SAM" id="Phobius"/>
    </source>
</evidence>
<organism evidence="3 4">
    <name type="scientific">Choiromyces venosus 120613-1</name>
    <dbReference type="NCBI Taxonomy" id="1336337"/>
    <lineage>
        <taxon>Eukaryota</taxon>
        <taxon>Fungi</taxon>
        <taxon>Dikarya</taxon>
        <taxon>Ascomycota</taxon>
        <taxon>Pezizomycotina</taxon>
        <taxon>Pezizomycetes</taxon>
        <taxon>Pezizales</taxon>
        <taxon>Tuberaceae</taxon>
        <taxon>Choiromyces</taxon>
    </lineage>
</organism>
<dbReference type="EMBL" id="ML120495">
    <property type="protein sequence ID" value="RPA91480.1"/>
    <property type="molecule type" value="Genomic_DNA"/>
</dbReference>
<feature type="region of interest" description="Disordered" evidence="1">
    <location>
        <begin position="190"/>
        <end position="300"/>
    </location>
</feature>
<feature type="compositionally biased region" description="Basic and acidic residues" evidence="1">
    <location>
        <begin position="228"/>
        <end position="238"/>
    </location>
</feature>
<protein>
    <submittedName>
        <fullName evidence="3">Uncharacterized protein</fullName>
    </submittedName>
</protein>
<accession>A0A3N4J4V6</accession>
<feature type="transmembrane region" description="Helical" evidence="2">
    <location>
        <begin position="6"/>
        <end position="27"/>
    </location>
</feature>